<dbReference type="AlphaFoldDB" id="A0A9D1Z1I7"/>
<dbReference type="InterPro" id="IPR012373">
    <property type="entry name" value="Ferrdict_sens_TM"/>
</dbReference>
<feature type="domain" description="FecR protein" evidence="2">
    <location>
        <begin position="191"/>
        <end position="283"/>
    </location>
</feature>
<organism evidence="4 5">
    <name type="scientific">Candidatus Alistipes intestinigallinarum</name>
    <dbReference type="NCBI Taxonomy" id="2838440"/>
    <lineage>
        <taxon>Bacteria</taxon>
        <taxon>Pseudomonadati</taxon>
        <taxon>Bacteroidota</taxon>
        <taxon>Bacteroidia</taxon>
        <taxon>Bacteroidales</taxon>
        <taxon>Rikenellaceae</taxon>
        <taxon>Alistipes</taxon>
    </lineage>
</organism>
<dbReference type="InterPro" id="IPR032508">
    <property type="entry name" value="FecR_C"/>
</dbReference>
<reference evidence="4" key="1">
    <citation type="journal article" date="2021" name="PeerJ">
        <title>Extensive microbial diversity within the chicken gut microbiome revealed by metagenomics and culture.</title>
        <authorList>
            <person name="Gilroy R."/>
            <person name="Ravi A."/>
            <person name="Getino M."/>
            <person name="Pursley I."/>
            <person name="Horton D.L."/>
            <person name="Alikhan N.F."/>
            <person name="Baker D."/>
            <person name="Gharbi K."/>
            <person name="Hall N."/>
            <person name="Watson M."/>
            <person name="Adriaenssens E.M."/>
            <person name="Foster-Nyarko E."/>
            <person name="Jarju S."/>
            <person name="Secka A."/>
            <person name="Antonio M."/>
            <person name="Oren A."/>
            <person name="Chaudhuri R.R."/>
            <person name="La Ragione R."/>
            <person name="Hildebrand F."/>
            <person name="Pallen M.J."/>
        </authorList>
    </citation>
    <scope>NUCLEOTIDE SEQUENCE</scope>
    <source>
        <strain evidence="4">5134</strain>
    </source>
</reference>
<dbReference type="GO" id="GO:0016989">
    <property type="term" value="F:sigma factor antagonist activity"/>
    <property type="evidence" value="ECO:0007669"/>
    <property type="project" value="TreeGrafter"/>
</dbReference>
<sequence length="409" mass="46464">MENTPIDRLLHDYISGRISPEGMQELEAWSRESEENRQILDLIDGNSDLGSELSRMYRYDKERVWQAICEEDRRYMRRKRFFRTVRACAAVLLLVGVFVSGALLYEARERLDPNRNHLPTTVEPGTHRAVLELSTGEVVALTDSLRTELRERNMRIEIDGDRIAYRAPETSKTPETKKNTESAPMEEVFNTVRVPQGGEYTLTLSDGTRAWINAGSSITYPLHFGRERRVTVCGEVFFEVAHDARHPFIVSAAGTEMTVLGTSFNVMAYDDEPRVETTLVTGSLRVEAHGSQVVLTPGQQAGVEKASGFLDVREVNVEACTMWRRGLLVFYEESLRSICRKLERWYDVRIDTSSPSLDGVLYTGMVKRHETLNTIADLMNLTNDVVFSQQDDGTIRVVRKPRPKARPAL</sequence>
<evidence type="ECO:0000313" key="4">
    <source>
        <dbReference type="EMBL" id="HIY68985.1"/>
    </source>
</evidence>
<protein>
    <submittedName>
        <fullName evidence="4">FecR domain-containing protein</fullName>
    </submittedName>
</protein>
<dbReference type="PANTHER" id="PTHR30273:SF2">
    <property type="entry name" value="PROTEIN FECR"/>
    <property type="match status" value="1"/>
</dbReference>
<feature type="transmembrane region" description="Helical" evidence="1">
    <location>
        <begin position="84"/>
        <end position="105"/>
    </location>
</feature>
<accession>A0A9D1Z1I7</accession>
<evidence type="ECO:0000259" key="2">
    <source>
        <dbReference type="Pfam" id="PF04773"/>
    </source>
</evidence>
<evidence type="ECO:0000259" key="3">
    <source>
        <dbReference type="Pfam" id="PF16344"/>
    </source>
</evidence>
<dbReference type="EMBL" id="DXDA01000052">
    <property type="protein sequence ID" value="HIY68985.1"/>
    <property type="molecule type" value="Genomic_DNA"/>
</dbReference>
<gene>
    <name evidence="4" type="ORF">H9828_06185</name>
</gene>
<reference evidence="4" key="2">
    <citation type="submission" date="2021-04" db="EMBL/GenBank/DDBJ databases">
        <authorList>
            <person name="Gilroy R."/>
        </authorList>
    </citation>
    <scope>NUCLEOTIDE SEQUENCE</scope>
    <source>
        <strain evidence="4">5134</strain>
    </source>
</reference>
<comment type="caution">
    <text evidence="4">The sequence shown here is derived from an EMBL/GenBank/DDBJ whole genome shotgun (WGS) entry which is preliminary data.</text>
</comment>
<dbReference type="InterPro" id="IPR006860">
    <property type="entry name" value="FecR"/>
</dbReference>
<feature type="domain" description="Protein FecR C-terminal" evidence="3">
    <location>
        <begin position="328"/>
        <end position="395"/>
    </location>
</feature>
<evidence type="ECO:0000313" key="5">
    <source>
        <dbReference type="Proteomes" id="UP000886844"/>
    </source>
</evidence>
<evidence type="ECO:0000256" key="1">
    <source>
        <dbReference type="SAM" id="Phobius"/>
    </source>
</evidence>
<dbReference type="Gene3D" id="2.60.120.1440">
    <property type="match status" value="1"/>
</dbReference>
<dbReference type="Pfam" id="PF04773">
    <property type="entry name" value="FecR"/>
    <property type="match status" value="1"/>
</dbReference>
<dbReference type="Proteomes" id="UP000886844">
    <property type="component" value="Unassembled WGS sequence"/>
</dbReference>
<dbReference type="Pfam" id="PF16344">
    <property type="entry name" value="FecR_C"/>
    <property type="match status" value="1"/>
</dbReference>
<keyword evidence="1" id="KW-1133">Transmembrane helix</keyword>
<dbReference type="PANTHER" id="PTHR30273">
    <property type="entry name" value="PERIPLASMIC SIGNAL SENSOR AND SIGMA FACTOR ACTIVATOR FECR-RELATED"/>
    <property type="match status" value="1"/>
</dbReference>
<dbReference type="Gene3D" id="3.55.50.30">
    <property type="match status" value="1"/>
</dbReference>
<keyword evidence="1" id="KW-0472">Membrane</keyword>
<proteinExistence type="predicted"/>
<name>A0A9D1Z1I7_9BACT</name>
<keyword evidence="1" id="KW-0812">Transmembrane</keyword>